<dbReference type="InterPro" id="IPR051686">
    <property type="entry name" value="Lipoprotein_DolP"/>
</dbReference>
<dbReference type="PANTHER" id="PTHR34606:SF4">
    <property type="entry name" value="OUTER MEMBRANE LIPOPROTEIN DOLP"/>
    <property type="match status" value="1"/>
</dbReference>
<accession>A0A4V2SBN1</accession>
<dbReference type="PANTHER" id="PTHR34606">
    <property type="entry name" value="BON DOMAIN-CONTAINING PROTEIN"/>
    <property type="match status" value="1"/>
</dbReference>
<evidence type="ECO:0000259" key="2">
    <source>
        <dbReference type="PROSITE" id="PS50914"/>
    </source>
</evidence>
<dbReference type="InterPro" id="IPR007055">
    <property type="entry name" value="BON_dom"/>
</dbReference>
<feature type="domain" description="BON" evidence="2">
    <location>
        <begin position="131"/>
        <end position="198"/>
    </location>
</feature>
<evidence type="ECO:0000313" key="3">
    <source>
        <dbReference type="EMBL" id="TCO76210.1"/>
    </source>
</evidence>
<dbReference type="Gene3D" id="3.30.1340.30">
    <property type="match status" value="1"/>
</dbReference>
<organism evidence="3 4">
    <name type="scientific">Chromatocurvus halotolerans</name>
    <dbReference type="NCBI Taxonomy" id="1132028"/>
    <lineage>
        <taxon>Bacteria</taxon>
        <taxon>Pseudomonadati</taxon>
        <taxon>Pseudomonadota</taxon>
        <taxon>Gammaproteobacteria</taxon>
        <taxon>Cellvibrionales</taxon>
        <taxon>Halieaceae</taxon>
        <taxon>Chromatocurvus</taxon>
    </lineage>
</organism>
<dbReference type="RefSeq" id="WP_117315439.1">
    <property type="nucleotide sequence ID" value="NZ_QQSW01000003.1"/>
</dbReference>
<keyword evidence="4" id="KW-1185">Reference proteome</keyword>
<feature type="domain" description="BON" evidence="2">
    <location>
        <begin position="54"/>
        <end position="122"/>
    </location>
</feature>
<keyword evidence="1" id="KW-0732">Signal</keyword>
<proteinExistence type="predicted"/>
<dbReference type="SMART" id="SM00749">
    <property type="entry name" value="BON"/>
    <property type="match status" value="2"/>
</dbReference>
<protein>
    <submittedName>
        <fullName evidence="3">Osmotically-inducible protein OsmY</fullName>
    </submittedName>
</protein>
<dbReference type="Pfam" id="PF04972">
    <property type="entry name" value="BON"/>
    <property type="match status" value="2"/>
</dbReference>
<evidence type="ECO:0000313" key="4">
    <source>
        <dbReference type="Proteomes" id="UP000294980"/>
    </source>
</evidence>
<name>A0A4V2SBN1_9GAMM</name>
<gene>
    <name evidence="3" type="ORF">EV688_105172</name>
</gene>
<comment type="caution">
    <text evidence="3">The sequence shown here is derived from an EMBL/GenBank/DDBJ whole genome shotgun (WGS) entry which is preliminary data.</text>
</comment>
<dbReference type="InterPro" id="IPR014004">
    <property type="entry name" value="Transpt-assoc_nodulatn_dom_bac"/>
</dbReference>
<evidence type="ECO:0000256" key="1">
    <source>
        <dbReference type="ARBA" id="ARBA00022729"/>
    </source>
</evidence>
<dbReference type="PROSITE" id="PS50914">
    <property type="entry name" value="BON"/>
    <property type="match status" value="2"/>
</dbReference>
<dbReference type="EMBL" id="SLWX01000005">
    <property type="protein sequence ID" value="TCO76210.1"/>
    <property type="molecule type" value="Genomic_DNA"/>
</dbReference>
<dbReference type="Proteomes" id="UP000294980">
    <property type="component" value="Unassembled WGS sequence"/>
</dbReference>
<dbReference type="AlphaFoldDB" id="A0A4V2SBN1"/>
<reference evidence="3 4" key="1">
    <citation type="submission" date="2019-03" db="EMBL/GenBank/DDBJ databases">
        <title>Genomic Encyclopedia of Type Strains, Phase IV (KMG-IV): sequencing the most valuable type-strain genomes for metagenomic binning, comparative biology and taxonomic classification.</title>
        <authorList>
            <person name="Goeker M."/>
        </authorList>
    </citation>
    <scope>NUCLEOTIDE SEQUENCE [LARGE SCALE GENOMIC DNA]</scope>
    <source>
        <strain evidence="3 4">DSM 23344</strain>
    </source>
</reference>
<dbReference type="OrthoDB" id="9783990at2"/>
<sequence>MIQPQSPLRAGAPLIALLCTLLLCSGCSRLLVAVDSNAINDPPGKRTMAQQLADESIELKAVVNMHAADSNFKGSHIVAVSYNGYVLLAGQVANEALKKKAADVVRDIRHVRRIYNELEVSAPTASLVRTSDTWITAKIKSSLLAGSDTPGLRTKVVTENGVVYLMGMVTREEGERLARAAADISGVQRVVRLFEIIGA</sequence>